<evidence type="ECO:0000313" key="3">
    <source>
        <dbReference type="Proteomes" id="UP000186309"/>
    </source>
</evidence>
<name>A0A1U7CP80_9BACT</name>
<dbReference type="KEGG" id="pbor:BSF38_02207"/>
<keyword evidence="3" id="KW-1185">Reference proteome</keyword>
<feature type="chain" id="PRO_5013364256" description="PEP-CTERM protein-sorting domain-containing protein" evidence="1">
    <location>
        <begin position="40"/>
        <end position="277"/>
    </location>
</feature>
<keyword evidence="1" id="KW-0732">Signal</keyword>
<reference evidence="3" key="1">
    <citation type="submission" date="2016-12" db="EMBL/GenBank/DDBJ databases">
        <title>Comparative genomics of four Isosphaeraceae planctomycetes: a common pool of plasmids and glycoside hydrolase genes.</title>
        <authorList>
            <person name="Ivanova A."/>
        </authorList>
    </citation>
    <scope>NUCLEOTIDE SEQUENCE [LARGE SCALE GENOMIC DNA]</scope>
    <source>
        <strain evidence="3">PX4</strain>
    </source>
</reference>
<evidence type="ECO:0000313" key="2">
    <source>
        <dbReference type="EMBL" id="APW60719.1"/>
    </source>
</evidence>
<feature type="signal peptide" evidence="1">
    <location>
        <begin position="1"/>
        <end position="39"/>
    </location>
</feature>
<sequence length="277" mass="28246">MRRASQINPGRSTRMNKISSALALGAGLVLSAASSTAHATPIVQNLNAPEISASAFNSLFKPIDGVAPLTSAYQFMGTPVTGIVESQVLEGTGAFAGLYAYAYQFGVNKVSDVSGEPTSVNSASLQFNATPALADLLNTGGPGSSVFVVTDGKVGNLDLPAAAPGSVIQTPTSIAWLPGSQTGALTFQYLDPAKDKGPLGAGATSGTIVVLTSQPYTTKPVSVQNANPQITYPAAYSAQGGPIQEVPVPEPSTVLAWAGMIGAATLVKRVRDRRKAA</sequence>
<gene>
    <name evidence="2" type="ORF">BSF38_02207</name>
</gene>
<protein>
    <recommendedName>
        <fullName evidence="4">PEP-CTERM protein-sorting domain-containing protein</fullName>
    </recommendedName>
</protein>
<proteinExistence type="predicted"/>
<dbReference type="AlphaFoldDB" id="A0A1U7CP80"/>
<dbReference type="EMBL" id="CP019082">
    <property type="protein sequence ID" value="APW60719.1"/>
    <property type="molecule type" value="Genomic_DNA"/>
</dbReference>
<evidence type="ECO:0000256" key="1">
    <source>
        <dbReference type="SAM" id="SignalP"/>
    </source>
</evidence>
<accession>A0A1U7CP80</accession>
<organism evidence="2 3">
    <name type="scientific">Paludisphaera borealis</name>
    <dbReference type="NCBI Taxonomy" id="1387353"/>
    <lineage>
        <taxon>Bacteria</taxon>
        <taxon>Pseudomonadati</taxon>
        <taxon>Planctomycetota</taxon>
        <taxon>Planctomycetia</taxon>
        <taxon>Isosphaerales</taxon>
        <taxon>Isosphaeraceae</taxon>
        <taxon>Paludisphaera</taxon>
    </lineage>
</organism>
<dbReference type="STRING" id="1387353.BSF38_02207"/>
<dbReference type="Proteomes" id="UP000186309">
    <property type="component" value="Chromosome"/>
</dbReference>
<evidence type="ECO:0008006" key="4">
    <source>
        <dbReference type="Google" id="ProtNLM"/>
    </source>
</evidence>